<comment type="caution">
    <text evidence="14">The sequence shown here is derived from an EMBL/GenBank/DDBJ whole genome shotgun (WGS) entry which is preliminary data.</text>
</comment>
<evidence type="ECO:0000313" key="14">
    <source>
        <dbReference type="EMBL" id="MEH7828791.1"/>
    </source>
</evidence>
<evidence type="ECO:0000256" key="6">
    <source>
        <dbReference type="ARBA" id="ARBA00022723"/>
    </source>
</evidence>
<feature type="transmembrane region" description="Helical" evidence="12">
    <location>
        <begin position="34"/>
        <end position="52"/>
    </location>
</feature>
<accession>A0ABU8BVS5</accession>
<evidence type="ECO:0000256" key="7">
    <source>
        <dbReference type="ARBA" id="ARBA00022989"/>
    </source>
</evidence>
<protein>
    <submittedName>
        <fullName evidence="14">Alkane 1-monooxygenase</fullName>
    </submittedName>
</protein>
<evidence type="ECO:0000256" key="1">
    <source>
        <dbReference type="ARBA" id="ARBA00004429"/>
    </source>
</evidence>
<evidence type="ECO:0000256" key="2">
    <source>
        <dbReference type="ARBA" id="ARBA00010823"/>
    </source>
</evidence>
<evidence type="ECO:0000256" key="5">
    <source>
        <dbReference type="ARBA" id="ARBA00022692"/>
    </source>
</evidence>
<feature type="domain" description="Fatty acid desaturase" evidence="13">
    <location>
        <begin position="106"/>
        <end position="331"/>
    </location>
</feature>
<keyword evidence="8" id="KW-0560">Oxidoreductase</keyword>
<dbReference type="Proteomes" id="UP001431963">
    <property type="component" value="Unassembled WGS sequence"/>
</dbReference>
<feature type="transmembrane region" description="Helical" evidence="12">
    <location>
        <begin position="12"/>
        <end position="28"/>
    </location>
</feature>
<dbReference type="RefSeq" id="WP_335423095.1">
    <property type="nucleotide sequence ID" value="NZ_JBALHR010000006.1"/>
</dbReference>
<keyword evidence="4" id="KW-0997">Cell inner membrane</keyword>
<dbReference type="Pfam" id="PF00487">
    <property type="entry name" value="FA_desaturase"/>
    <property type="match status" value="1"/>
</dbReference>
<dbReference type="CDD" id="cd03512">
    <property type="entry name" value="Alkane-hydroxylase"/>
    <property type="match status" value="1"/>
</dbReference>
<proteinExistence type="inferred from homology"/>
<dbReference type="EMBL" id="JBALHR010000006">
    <property type="protein sequence ID" value="MEH7828791.1"/>
    <property type="molecule type" value="Genomic_DNA"/>
</dbReference>
<comment type="similarity">
    <text evidence="2">Belongs to the fatty acid desaturase type 1 family. AlkB subfamily.</text>
</comment>
<evidence type="ECO:0000256" key="12">
    <source>
        <dbReference type="SAM" id="Phobius"/>
    </source>
</evidence>
<organism evidence="14 15">
    <name type="scientific">Gemmobacter denitrificans</name>
    <dbReference type="NCBI Taxonomy" id="3123040"/>
    <lineage>
        <taxon>Bacteria</taxon>
        <taxon>Pseudomonadati</taxon>
        <taxon>Pseudomonadota</taxon>
        <taxon>Alphaproteobacteria</taxon>
        <taxon>Rhodobacterales</taxon>
        <taxon>Paracoccaceae</taxon>
        <taxon>Gemmobacter</taxon>
    </lineage>
</organism>
<name>A0ABU8BVS5_9RHOB</name>
<evidence type="ECO:0000256" key="4">
    <source>
        <dbReference type="ARBA" id="ARBA00022519"/>
    </source>
</evidence>
<dbReference type="InterPro" id="IPR033885">
    <property type="entry name" value="AlkB/XylM"/>
</dbReference>
<keyword evidence="3" id="KW-1003">Cell membrane</keyword>
<evidence type="ECO:0000256" key="8">
    <source>
        <dbReference type="ARBA" id="ARBA00023002"/>
    </source>
</evidence>
<evidence type="ECO:0000256" key="10">
    <source>
        <dbReference type="ARBA" id="ARBA00023033"/>
    </source>
</evidence>
<evidence type="ECO:0000256" key="9">
    <source>
        <dbReference type="ARBA" id="ARBA00023004"/>
    </source>
</evidence>
<gene>
    <name evidence="14" type="ORF">V6590_11570</name>
</gene>
<dbReference type="InterPro" id="IPR005804">
    <property type="entry name" value="FA_desaturase_dom"/>
</dbReference>
<keyword evidence="5 12" id="KW-0812">Transmembrane</keyword>
<keyword evidence="6" id="KW-0479">Metal-binding</keyword>
<reference evidence="14" key="1">
    <citation type="submission" date="2024-02" db="EMBL/GenBank/DDBJ databases">
        <title>Genome sequences of strain Gemmobacter sp. JM10B15.</title>
        <authorList>
            <person name="Zhang M."/>
        </authorList>
    </citation>
    <scope>NUCLEOTIDE SEQUENCE</scope>
    <source>
        <strain evidence="14">JM10B15</strain>
    </source>
</reference>
<keyword evidence="7 12" id="KW-1133">Transmembrane helix</keyword>
<evidence type="ECO:0000256" key="3">
    <source>
        <dbReference type="ARBA" id="ARBA00022475"/>
    </source>
</evidence>
<dbReference type="PANTHER" id="PTHR38674">
    <property type="entry name" value="ALKANE 1-MONOOXYGENASE 1"/>
    <property type="match status" value="1"/>
</dbReference>
<evidence type="ECO:0000259" key="13">
    <source>
        <dbReference type="Pfam" id="PF00487"/>
    </source>
</evidence>
<dbReference type="PANTHER" id="PTHR38674:SF1">
    <property type="entry name" value="ALKANE 1-MONOOXYGENASE 1"/>
    <property type="match status" value="1"/>
</dbReference>
<evidence type="ECO:0000313" key="15">
    <source>
        <dbReference type="Proteomes" id="UP001431963"/>
    </source>
</evidence>
<feature type="transmembrane region" description="Helical" evidence="12">
    <location>
        <begin position="105"/>
        <end position="126"/>
    </location>
</feature>
<keyword evidence="11 12" id="KW-0472">Membrane</keyword>
<feature type="transmembrane region" description="Helical" evidence="12">
    <location>
        <begin position="73"/>
        <end position="93"/>
    </location>
</feature>
<sequence length="382" mass="43654">MSADAKTPSAWPYWLSITFVPLVALALAKGGWWIALVPLYGWVLMPALDILLGRNLKNPDPDTPDVDLFWFRLLTWIWLPIEFALVFGGIWVITRGDYSLAETLALMFAIGVTTGTIGIVYAHELFHKPGRIERNLGDLLMAMVLYGHFRTEHLLVHHPHVGTGRDTVTARYNEGFLRFFPRVLWQGPGSAWAAEAAILARRGLPGWHWRNPVWKYLCLQTAFLGLAYGIGGWGGVGLFAFQALVAVWQLELTNYVEHYGLTRKYLGEGRYEPVQPHHSWDSAQAISGLLLINLQRHADHHLHPQRRFPLLQIYDEKVVPRLPTGYPPMTALAMVPPLWRRMFNPRVRAWRKQYYPEITDWSEYRRLAHSLPRQSVLAGGGR</sequence>
<keyword evidence="10" id="KW-0503">Monooxygenase</keyword>
<keyword evidence="15" id="KW-1185">Reference proteome</keyword>
<evidence type="ECO:0000256" key="11">
    <source>
        <dbReference type="ARBA" id="ARBA00023136"/>
    </source>
</evidence>
<comment type="subcellular location">
    <subcellularLocation>
        <location evidence="1">Cell inner membrane</location>
        <topology evidence="1">Multi-pass membrane protein</topology>
    </subcellularLocation>
</comment>
<keyword evidence="9" id="KW-0408">Iron</keyword>